<dbReference type="Gene3D" id="3.40.50.1820">
    <property type="entry name" value="alpha/beta hydrolase"/>
    <property type="match status" value="1"/>
</dbReference>
<proteinExistence type="predicted"/>
<evidence type="ECO:0000313" key="2">
    <source>
        <dbReference type="EMBL" id="KDA53403.1"/>
    </source>
</evidence>
<dbReference type="OrthoDB" id="6191536at2"/>
<dbReference type="PANTHER" id="PTHR43689:SF8">
    <property type="entry name" value="ALPHA_BETA-HYDROLASES SUPERFAMILY PROTEIN"/>
    <property type="match status" value="1"/>
</dbReference>
<feature type="domain" description="AB hydrolase-1" evidence="1">
    <location>
        <begin position="70"/>
        <end position="292"/>
    </location>
</feature>
<dbReference type="PRINTS" id="PR00111">
    <property type="entry name" value="ABHYDROLASE"/>
</dbReference>
<name>A0A062XRH9_9BACT</name>
<evidence type="ECO:0000259" key="1">
    <source>
        <dbReference type="Pfam" id="PF12697"/>
    </source>
</evidence>
<dbReference type="AlphaFoldDB" id="A0A062XRH9"/>
<dbReference type="Pfam" id="PF12697">
    <property type="entry name" value="Abhydrolase_6"/>
    <property type="match status" value="1"/>
</dbReference>
<dbReference type="RefSeq" id="WP_038049913.1">
    <property type="nucleotide sequence ID" value="NZ_JMFG01000023.1"/>
</dbReference>
<gene>
    <name evidence="2" type="ORF">EG19_06540</name>
</gene>
<dbReference type="InterPro" id="IPR000073">
    <property type="entry name" value="AB_hydrolase_1"/>
</dbReference>
<dbReference type="PANTHER" id="PTHR43689">
    <property type="entry name" value="HYDROLASE"/>
    <property type="match status" value="1"/>
</dbReference>
<dbReference type="InterPro" id="IPR029058">
    <property type="entry name" value="AB_hydrolase_fold"/>
</dbReference>
<dbReference type="EMBL" id="JMFG01000023">
    <property type="protein sequence ID" value="KDA53403.1"/>
    <property type="molecule type" value="Genomic_DNA"/>
</dbReference>
<protein>
    <recommendedName>
        <fullName evidence="1">AB hydrolase-1 domain-containing protein</fullName>
    </recommendedName>
</protein>
<evidence type="ECO:0000313" key="3">
    <source>
        <dbReference type="Proteomes" id="UP000027284"/>
    </source>
</evidence>
<reference evidence="2 3" key="1">
    <citation type="submission" date="2014-04" db="EMBL/GenBank/DDBJ databases">
        <title>The Genome Sequence of Thermoanaerobaculum aquaticum MP-01, The First Cultivated Group 23 Acidobacterium.</title>
        <authorList>
            <person name="Stamps B.W."/>
            <person name="Losey N.A."/>
            <person name="Lawson P.A."/>
            <person name="Stevenson B.S."/>
        </authorList>
    </citation>
    <scope>NUCLEOTIDE SEQUENCE [LARGE SCALE GENOMIC DNA]</scope>
    <source>
        <strain evidence="2 3">MP-01</strain>
    </source>
</reference>
<organism evidence="2 3">
    <name type="scientific">Thermoanaerobaculum aquaticum</name>
    <dbReference type="NCBI Taxonomy" id="1312852"/>
    <lineage>
        <taxon>Bacteria</taxon>
        <taxon>Pseudomonadati</taxon>
        <taxon>Acidobacteriota</taxon>
        <taxon>Thermoanaerobaculia</taxon>
        <taxon>Thermoanaerobaculales</taxon>
        <taxon>Thermoanaerobaculaceae</taxon>
        <taxon>Thermoanaerobaculum</taxon>
    </lineage>
</organism>
<comment type="caution">
    <text evidence="2">The sequence shown here is derived from an EMBL/GenBank/DDBJ whole genome shotgun (WGS) entry which is preliminary data.</text>
</comment>
<accession>A0A062XRH9</accession>
<dbReference type="SUPFAM" id="SSF53474">
    <property type="entry name" value="alpha/beta-Hydrolases"/>
    <property type="match status" value="1"/>
</dbReference>
<keyword evidence="3" id="KW-1185">Reference proteome</keyword>
<sequence length="303" mass="32521">MATHLKILLLLVFLVLVGLGAGAYLLFRHPLAVNAARERLSLRLSGLKPVDVATSVGTVRAFVGGSGPTVVFLHGAGDQAGTWSRVVPGLASRFRLIALDLPGHGGSQPRTGPLPMDVVFQGTRQALQQLCPEEPVTVVGNSLGAWLACLLAREEKRVAKVVLVNGGPIQGHYLGPTLAPKTREEAWEVMKVLMGPSGAAIPGFILDDVVRAGQAGPIARLLQALNSWENYVWQKEELGKVTVPVFLLWGEEDRLFDRTYAQKLLDAFPHAQADWLAGCGHIPQRQCPAAFSQKLLQLLSAGS</sequence>
<dbReference type="STRING" id="1312852.EG19_06540"/>
<dbReference type="Proteomes" id="UP000027284">
    <property type="component" value="Unassembled WGS sequence"/>
</dbReference>